<organism evidence="1 2">
    <name type="scientific">Steinernema hermaphroditum</name>
    <dbReference type="NCBI Taxonomy" id="289476"/>
    <lineage>
        <taxon>Eukaryota</taxon>
        <taxon>Metazoa</taxon>
        <taxon>Ecdysozoa</taxon>
        <taxon>Nematoda</taxon>
        <taxon>Chromadorea</taxon>
        <taxon>Rhabditida</taxon>
        <taxon>Tylenchina</taxon>
        <taxon>Panagrolaimomorpha</taxon>
        <taxon>Strongyloidoidea</taxon>
        <taxon>Steinernematidae</taxon>
        <taxon>Steinernema</taxon>
    </lineage>
</organism>
<protein>
    <submittedName>
        <fullName evidence="1">Uncharacterized protein</fullName>
    </submittedName>
</protein>
<dbReference type="AlphaFoldDB" id="A0AA39H4G6"/>
<sequence>MMASNNGKVRSFFSVDEEDFVWKVVIDALKDANSVPQCESQASPFTYTFWRIAKDKDATLWRRAGTYTEKFKSMWLRQEVDRLQPEDIAFLAEKLGLPERETKPLLDTATHGDHLPHHALFGENPILDVIAEREPELYAEFVETTTQVNAMIEAVMADLDAPRMRATTEPALYVNGKCLPKKRKFFSSEEERREAARQRDREYKKKRMLLKDLKALPEGLSGTEGDDESERC</sequence>
<dbReference type="EMBL" id="JAUCMV010000005">
    <property type="protein sequence ID" value="KAK0399067.1"/>
    <property type="molecule type" value="Genomic_DNA"/>
</dbReference>
<name>A0AA39H4G6_9BILA</name>
<accession>A0AA39H4G6</accession>
<keyword evidence="2" id="KW-1185">Reference proteome</keyword>
<reference evidence="1" key="1">
    <citation type="submission" date="2023-06" db="EMBL/GenBank/DDBJ databases">
        <title>Genomic analysis of the entomopathogenic nematode Steinernema hermaphroditum.</title>
        <authorList>
            <person name="Schwarz E.M."/>
            <person name="Heppert J.K."/>
            <person name="Baniya A."/>
            <person name="Schwartz H.T."/>
            <person name="Tan C.-H."/>
            <person name="Antoshechkin I."/>
            <person name="Sternberg P.W."/>
            <person name="Goodrich-Blair H."/>
            <person name="Dillman A.R."/>
        </authorList>
    </citation>
    <scope>NUCLEOTIDE SEQUENCE</scope>
    <source>
        <strain evidence="1">PS9179</strain>
        <tissue evidence="1">Whole animal</tissue>
    </source>
</reference>
<proteinExistence type="predicted"/>
<comment type="caution">
    <text evidence="1">The sequence shown here is derived from an EMBL/GenBank/DDBJ whole genome shotgun (WGS) entry which is preliminary data.</text>
</comment>
<gene>
    <name evidence="1" type="ORF">QR680_002886</name>
</gene>
<dbReference type="Proteomes" id="UP001175271">
    <property type="component" value="Unassembled WGS sequence"/>
</dbReference>
<evidence type="ECO:0000313" key="2">
    <source>
        <dbReference type="Proteomes" id="UP001175271"/>
    </source>
</evidence>
<evidence type="ECO:0000313" key="1">
    <source>
        <dbReference type="EMBL" id="KAK0399067.1"/>
    </source>
</evidence>